<dbReference type="Proteomes" id="UP000629098">
    <property type="component" value="Unassembled WGS sequence"/>
</dbReference>
<dbReference type="Pfam" id="PF23856">
    <property type="entry name" value="DUF7219"/>
    <property type="match status" value="1"/>
</dbReference>
<evidence type="ECO:0008006" key="3">
    <source>
        <dbReference type="Google" id="ProtNLM"/>
    </source>
</evidence>
<accession>A0A8J7CG39</accession>
<dbReference type="InterPro" id="IPR055643">
    <property type="entry name" value="DUF7219"/>
</dbReference>
<protein>
    <recommendedName>
        <fullName evidence="3">Isopropylmalate/homocitrate/citramalate synthases</fullName>
    </recommendedName>
</protein>
<dbReference type="AlphaFoldDB" id="A0A8J7CG39"/>
<evidence type="ECO:0000313" key="2">
    <source>
        <dbReference type="Proteomes" id="UP000629098"/>
    </source>
</evidence>
<sequence>MKEVDLHSFLYQRRRYSGEFTPQALVFNANLQEFATRTSYICNLQTLGKLSQEESYQQIKTLWEELQRSYHALHIEKNTEN</sequence>
<reference evidence="1" key="1">
    <citation type="submission" date="2020-09" db="EMBL/GenBank/DDBJ databases">
        <title>Iningainema tapete sp. nov. (Scytonemataceae, Cyanobacteria) from greenhouses in central Florida (USA) produces two types of nodularin with biosynthetic potential for microcystin-LR and anabaenopeptins.</title>
        <authorList>
            <person name="Berthold D.E."/>
            <person name="Lefler F.W."/>
            <person name="Huang I.-S."/>
            <person name="Abdulla H."/>
            <person name="Zimba P.V."/>
            <person name="Laughinghouse H.D. IV."/>
        </authorList>
    </citation>
    <scope>NUCLEOTIDE SEQUENCE</scope>
    <source>
        <strain evidence="1">BLCCT55</strain>
    </source>
</reference>
<organism evidence="1 2">
    <name type="scientific">Iningainema tapete BLCC-T55</name>
    <dbReference type="NCBI Taxonomy" id="2748662"/>
    <lineage>
        <taxon>Bacteria</taxon>
        <taxon>Bacillati</taxon>
        <taxon>Cyanobacteriota</taxon>
        <taxon>Cyanophyceae</taxon>
        <taxon>Nostocales</taxon>
        <taxon>Scytonemataceae</taxon>
        <taxon>Iningainema tapete</taxon>
    </lineage>
</organism>
<keyword evidence="2" id="KW-1185">Reference proteome</keyword>
<comment type="caution">
    <text evidence="1">The sequence shown here is derived from an EMBL/GenBank/DDBJ whole genome shotgun (WGS) entry which is preliminary data.</text>
</comment>
<dbReference type="RefSeq" id="WP_190834786.1">
    <property type="nucleotide sequence ID" value="NZ_CAWPPI010000086.1"/>
</dbReference>
<evidence type="ECO:0000313" key="1">
    <source>
        <dbReference type="EMBL" id="MBD2775830.1"/>
    </source>
</evidence>
<gene>
    <name evidence="1" type="ORF">ICL16_28160</name>
</gene>
<proteinExistence type="predicted"/>
<dbReference type="EMBL" id="JACXAE010000086">
    <property type="protein sequence ID" value="MBD2775830.1"/>
    <property type="molecule type" value="Genomic_DNA"/>
</dbReference>
<name>A0A8J7CG39_9CYAN</name>